<evidence type="ECO:0000256" key="7">
    <source>
        <dbReference type="SAM" id="MobiDB-lite"/>
    </source>
</evidence>
<sequence>MKKTLLFKIVVIVIAFVGFISVANAQVTTSSMTGTIKDAKGALPGASVKATHTPTGTVYSVSTNSDGRFTIGGMRVGGPYTIEISFIGYRPEKQTEVYLKLGEPYLENVTLVDNSSTLAEVKVVGQSNNAIMNSNKSGANTVITRQQIQSLPTITRSVNDLTRLTPQANGTSIGGGNYRSNNFTVDGANFNNQFGIGQNIPAGGSPISIDALEQISINVTPYDVRQSGFTGGSVTAVTRSGTNTFSGNAFYTMRNEDNQGKRIGESYRIPSLQKLDEKNYGFSLGGPIVKDKLFFFVNYEKKHTIEPGNNRIAATSSLPYNSGVSTVAPATSTDLDRLKSYLLSTYNYDPGVYQGYSNISDNEKMFARLDWNISKNHRFSVRYNQVESKSPSSASTSVTGSGVTGNLGYGNNRSGSNTNAGLNFSNSNYYQAANLYSAVAELNSNFGSKITNVARATYSHQNDPRTSDSSPFPLVDILNNTQSGTSAGNVLTTFGYEPFTYGNLRDVKGYTYSDDLTLALGKHNITLGAQAEFSTTKNGFQRFGTGFYTFASYDDFYNNARPLQYSVTYPLTSDGSQAFPSFKFAQYSAYLQDEFTISDRLKVTAGIRFEQATYPDVSEIKTHPLVAAQTFANGQKIDTGVLPDAKLTYSPRFGFNWDVMGDRSLQVRGGSGIFTGRVPFVWIVSQSGDAGLLQYTQVYSGSSTPFFNPSIAPNLTTPAPAAGTSIPGTISSMAPDLKFPQTWKSSLAVDFKLPGGIVATLEGIYGKDLNVAVAKNVNLKDPTNLNIAGYPDNRPFYGSSVNSRQVVNITGAGLPSATGTSALNVVQMTNAKGGYNWQATAQLTKQFSSGLSAMIAYTRSDQRNFGDGSGDQLLNLWSIPYTSTNSNNPTLSYSQNLLPDRIIASISYRKEYIQNLATSFSVFYQGSQQGRYSYYYSADFNRDGQTNDLIYIPRDASEITFTNIPAGTTGYARAYSAQEQSDIFANYIENDPYLSKHKGQYAERNGALLPWRNQFDLRLTQEIFKNFGNTKNSFQFTVDIFNVGNLLNRKWGNVNFANNSAILVPQNVSSISATTKPTFRLANTQGDIVRESFGTSQTISSTYYMQFGVRYNFN</sequence>
<evidence type="ECO:0000313" key="10">
    <source>
        <dbReference type="EMBL" id="GGE40079.1"/>
    </source>
</evidence>
<dbReference type="PANTHER" id="PTHR30069">
    <property type="entry name" value="TONB-DEPENDENT OUTER MEMBRANE RECEPTOR"/>
    <property type="match status" value="1"/>
</dbReference>
<keyword evidence="11" id="KW-0378">Hydrolase</keyword>
<evidence type="ECO:0000313" key="12">
    <source>
        <dbReference type="Proteomes" id="UP000295684"/>
    </source>
</evidence>
<dbReference type="Proteomes" id="UP000622648">
    <property type="component" value="Unassembled WGS sequence"/>
</dbReference>
<keyword evidence="2" id="KW-0813">Transport</keyword>
<organism evidence="11 12">
    <name type="scientific">Pedobacter psychrotolerans</name>
    <dbReference type="NCBI Taxonomy" id="1843235"/>
    <lineage>
        <taxon>Bacteria</taxon>
        <taxon>Pseudomonadati</taxon>
        <taxon>Bacteroidota</taxon>
        <taxon>Sphingobacteriia</taxon>
        <taxon>Sphingobacteriales</taxon>
        <taxon>Sphingobacteriaceae</taxon>
        <taxon>Pedobacter</taxon>
    </lineage>
</organism>
<dbReference type="AlphaFoldDB" id="A0A4R2H704"/>
<dbReference type="SUPFAM" id="SSF56935">
    <property type="entry name" value="Porins"/>
    <property type="match status" value="1"/>
</dbReference>
<reference evidence="10" key="4">
    <citation type="submission" date="2024-05" db="EMBL/GenBank/DDBJ databases">
        <authorList>
            <person name="Sun Q."/>
            <person name="Zhou Y."/>
        </authorList>
    </citation>
    <scope>NUCLEOTIDE SEQUENCE</scope>
    <source>
        <strain evidence="10">CGMCC 1.15644</strain>
    </source>
</reference>
<dbReference type="Pfam" id="PF25183">
    <property type="entry name" value="OMP_b-brl_4"/>
    <property type="match status" value="1"/>
</dbReference>
<dbReference type="InterPro" id="IPR036942">
    <property type="entry name" value="Beta-barrel_TonB_sf"/>
</dbReference>
<feature type="domain" description="TonB-dependent transporter Oar-like beta-barrel" evidence="9">
    <location>
        <begin position="237"/>
        <end position="1074"/>
    </location>
</feature>
<feature type="region of interest" description="Disordered" evidence="7">
    <location>
        <begin position="390"/>
        <end position="411"/>
    </location>
</feature>
<evidence type="ECO:0000259" key="9">
    <source>
        <dbReference type="Pfam" id="PF25183"/>
    </source>
</evidence>
<dbReference type="InterPro" id="IPR013784">
    <property type="entry name" value="Carb-bd-like_fold"/>
</dbReference>
<evidence type="ECO:0000256" key="4">
    <source>
        <dbReference type="ARBA" id="ARBA00022692"/>
    </source>
</evidence>
<dbReference type="Gene3D" id="2.60.40.1120">
    <property type="entry name" value="Carboxypeptidase-like, regulatory domain"/>
    <property type="match status" value="1"/>
</dbReference>
<keyword evidence="4" id="KW-0812">Transmembrane</keyword>
<proteinExistence type="predicted"/>
<dbReference type="InterPro" id="IPR039426">
    <property type="entry name" value="TonB-dep_rcpt-like"/>
</dbReference>
<evidence type="ECO:0000313" key="11">
    <source>
        <dbReference type="EMBL" id="TCO21645.1"/>
    </source>
</evidence>
<keyword evidence="8" id="KW-0732">Signal</keyword>
<gene>
    <name evidence="11" type="ORF">EV200_107242</name>
    <name evidence="10" type="ORF">GCM10011413_02300</name>
</gene>
<protein>
    <submittedName>
        <fullName evidence="11">Carboxypeptidase family protein</fullName>
    </submittedName>
    <submittedName>
        <fullName evidence="10">Cell envelope biogenesis protein OmpA</fullName>
    </submittedName>
</protein>
<dbReference type="EMBL" id="SLWO01000007">
    <property type="protein sequence ID" value="TCO21645.1"/>
    <property type="molecule type" value="Genomic_DNA"/>
</dbReference>
<evidence type="ECO:0000256" key="5">
    <source>
        <dbReference type="ARBA" id="ARBA00023136"/>
    </source>
</evidence>
<comment type="subcellular location">
    <subcellularLocation>
        <location evidence="1">Cell outer membrane</location>
        <topology evidence="1">Multi-pass membrane protein</topology>
    </subcellularLocation>
</comment>
<evidence type="ECO:0000256" key="3">
    <source>
        <dbReference type="ARBA" id="ARBA00022452"/>
    </source>
</evidence>
<evidence type="ECO:0000256" key="6">
    <source>
        <dbReference type="ARBA" id="ARBA00023237"/>
    </source>
</evidence>
<dbReference type="OrthoDB" id="9768147at2"/>
<keyword evidence="3" id="KW-1134">Transmembrane beta strand</keyword>
<accession>A0A4R2H704</accession>
<dbReference type="GO" id="GO:0015344">
    <property type="term" value="F:siderophore uptake transmembrane transporter activity"/>
    <property type="evidence" value="ECO:0007669"/>
    <property type="project" value="TreeGrafter"/>
</dbReference>
<keyword evidence="11" id="KW-0645">Protease</keyword>
<dbReference type="Gene3D" id="2.40.170.20">
    <property type="entry name" value="TonB-dependent receptor, beta-barrel domain"/>
    <property type="match status" value="1"/>
</dbReference>
<comment type="caution">
    <text evidence="11">The sequence shown here is derived from an EMBL/GenBank/DDBJ whole genome shotgun (WGS) entry which is preliminary data.</text>
</comment>
<evidence type="ECO:0000256" key="8">
    <source>
        <dbReference type="SAM" id="SignalP"/>
    </source>
</evidence>
<reference evidence="13" key="2">
    <citation type="journal article" date="2019" name="Int. J. Syst. Evol. Microbiol.">
        <title>The Global Catalogue of Microorganisms (GCM) 10K type strain sequencing project: providing services to taxonomists for standard genome sequencing and annotation.</title>
        <authorList>
            <consortium name="The Broad Institute Genomics Platform"/>
            <consortium name="The Broad Institute Genome Sequencing Center for Infectious Disease"/>
            <person name="Wu L."/>
            <person name="Ma J."/>
        </authorList>
    </citation>
    <scope>NUCLEOTIDE SEQUENCE [LARGE SCALE GENOMIC DNA]</scope>
    <source>
        <strain evidence="13">CGMCC 1.15644</strain>
    </source>
</reference>
<keyword evidence="5" id="KW-0472">Membrane</keyword>
<feature type="chain" id="PRO_5020989630" evidence="8">
    <location>
        <begin position="26"/>
        <end position="1114"/>
    </location>
</feature>
<dbReference type="Proteomes" id="UP000295684">
    <property type="component" value="Unassembled WGS sequence"/>
</dbReference>
<evidence type="ECO:0000256" key="1">
    <source>
        <dbReference type="ARBA" id="ARBA00004571"/>
    </source>
</evidence>
<dbReference type="GO" id="GO:0009279">
    <property type="term" value="C:cell outer membrane"/>
    <property type="evidence" value="ECO:0007669"/>
    <property type="project" value="UniProtKB-SubCell"/>
</dbReference>
<reference evidence="10" key="1">
    <citation type="journal article" date="2014" name="Int. J. Syst. Evol. Microbiol.">
        <title>Complete genome of a new Firmicutes species belonging to the dominant human colonic microbiota ('Ruminococcus bicirculans') reveals two chromosomes and a selective capacity to utilize plant glucans.</title>
        <authorList>
            <consortium name="NISC Comparative Sequencing Program"/>
            <person name="Wegmann U."/>
            <person name="Louis P."/>
            <person name="Goesmann A."/>
            <person name="Henrissat B."/>
            <person name="Duncan S.H."/>
            <person name="Flint H.J."/>
        </authorList>
    </citation>
    <scope>NUCLEOTIDE SEQUENCE</scope>
    <source>
        <strain evidence="10">CGMCC 1.15644</strain>
    </source>
</reference>
<dbReference type="InterPro" id="IPR057601">
    <property type="entry name" value="Oar-like_b-barrel"/>
</dbReference>
<feature type="signal peptide" evidence="8">
    <location>
        <begin position="1"/>
        <end position="25"/>
    </location>
</feature>
<dbReference type="PANTHER" id="PTHR30069:SF46">
    <property type="entry name" value="OAR PROTEIN"/>
    <property type="match status" value="1"/>
</dbReference>
<reference evidence="11 12" key="3">
    <citation type="submission" date="2019-03" db="EMBL/GenBank/DDBJ databases">
        <title>Genomic Encyclopedia of Type Strains, Phase IV (KMG-IV): sequencing the most valuable type-strain genomes for metagenomic binning, comparative biology and taxonomic classification.</title>
        <authorList>
            <person name="Goeker M."/>
        </authorList>
    </citation>
    <scope>NUCLEOTIDE SEQUENCE [LARGE SCALE GENOMIC DNA]</scope>
    <source>
        <strain evidence="11 12">DSM 103236</strain>
    </source>
</reference>
<dbReference type="SUPFAM" id="SSF49452">
    <property type="entry name" value="Starch-binding domain-like"/>
    <property type="match status" value="1"/>
</dbReference>
<dbReference type="RefSeq" id="WP_132535168.1">
    <property type="nucleotide sequence ID" value="NZ_BMJO01000001.1"/>
</dbReference>
<evidence type="ECO:0000313" key="13">
    <source>
        <dbReference type="Proteomes" id="UP000622648"/>
    </source>
</evidence>
<dbReference type="GO" id="GO:0044718">
    <property type="term" value="P:siderophore transmembrane transport"/>
    <property type="evidence" value="ECO:0007669"/>
    <property type="project" value="TreeGrafter"/>
</dbReference>
<keyword evidence="11" id="KW-0121">Carboxypeptidase</keyword>
<name>A0A4R2H704_9SPHI</name>
<dbReference type="GO" id="GO:0004180">
    <property type="term" value="F:carboxypeptidase activity"/>
    <property type="evidence" value="ECO:0007669"/>
    <property type="project" value="UniProtKB-KW"/>
</dbReference>
<dbReference type="Pfam" id="PF13620">
    <property type="entry name" value="CarboxypepD_reg"/>
    <property type="match status" value="1"/>
</dbReference>
<keyword evidence="13" id="KW-1185">Reference proteome</keyword>
<evidence type="ECO:0000256" key="2">
    <source>
        <dbReference type="ARBA" id="ARBA00022448"/>
    </source>
</evidence>
<keyword evidence="6" id="KW-0998">Cell outer membrane</keyword>
<dbReference type="EMBL" id="BMJO01000001">
    <property type="protein sequence ID" value="GGE40079.1"/>
    <property type="molecule type" value="Genomic_DNA"/>
</dbReference>
<feature type="compositionally biased region" description="Low complexity" evidence="7">
    <location>
        <begin position="390"/>
        <end position="401"/>
    </location>
</feature>
<dbReference type="GO" id="GO:0030246">
    <property type="term" value="F:carbohydrate binding"/>
    <property type="evidence" value="ECO:0007669"/>
    <property type="project" value="InterPro"/>
</dbReference>